<dbReference type="PROSITE" id="PS00105">
    <property type="entry name" value="AA_TRANSFER_CLASS_1"/>
    <property type="match status" value="1"/>
</dbReference>
<dbReference type="InterPro" id="IPR004839">
    <property type="entry name" value="Aminotransferase_I/II_large"/>
</dbReference>
<evidence type="ECO:0000256" key="1">
    <source>
        <dbReference type="ARBA" id="ARBA00001933"/>
    </source>
</evidence>
<dbReference type="GO" id="GO:0008483">
    <property type="term" value="F:transaminase activity"/>
    <property type="evidence" value="ECO:0007669"/>
    <property type="project" value="UniProtKB-KW"/>
</dbReference>
<proteinExistence type="inferred from homology"/>
<evidence type="ECO:0000256" key="3">
    <source>
        <dbReference type="ARBA" id="ARBA00022576"/>
    </source>
</evidence>
<name>A0A934JRA7_9GAMM</name>
<evidence type="ECO:0000256" key="6">
    <source>
        <dbReference type="RuleBase" id="RU000481"/>
    </source>
</evidence>
<evidence type="ECO:0000313" key="10">
    <source>
        <dbReference type="Proteomes" id="UP000628710"/>
    </source>
</evidence>
<dbReference type="InterPro" id="IPR015421">
    <property type="entry name" value="PyrdxlP-dep_Trfase_major"/>
</dbReference>
<dbReference type="EC" id="2.6.1.-" evidence="6"/>
<keyword evidence="10" id="KW-1185">Reference proteome</keyword>
<dbReference type="Proteomes" id="UP000628710">
    <property type="component" value="Unassembled WGS sequence"/>
</dbReference>
<dbReference type="InterPro" id="IPR050596">
    <property type="entry name" value="AspAT/PAT-like"/>
</dbReference>
<evidence type="ECO:0000256" key="4">
    <source>
        <dbReference type="ARBA" id="ARBA00022679"/>
    </source>
</evidence>
<dbReference type="FunFam" id="3.40.640.10:FF:000033">
    <property type="entry name" value="Aspartate aminotransferase"/>
    <property type="match status" value="1"/>
</dbReference>
<evidence type="ECO:0000256" key="7">
    <source>
        <dbReference type="SAM" id="MobiDB-lite"/>
    </source>
</evidence>
<dbReference type="AlphaFoldDB" id="A0A934JRA7"/>
<dbReference type="PANTHER" id="PTHR46383">
    <property type="entry name" value="ASPARTATE AMINOTRANSFERASE"/>
    <property type="match status" value="1"/>
</dbReference>
<dbReference type="GO" id="GO:0006520">
    <property type="term" value="P:amino acid metabolic process"/>
    <property type="evidence" value="ECO:0007669"/>
    <property type="project" value="InterPro"/>
</dbReference>
<dbReference type="InterPro" id="IPR015422">
    <property type="entry name" value="PyrdxlP-dep_Trfase_small"/>
</dbReference>
<evidence type="ECO:0000256" key="5">
    <source>
        <dbReference type="ARBA" id="ARBA00022898"/>
    </source>
</evidence>
<feature type="region of interest" description="Disordered" evidence="7">
    <location>
        <begin position="1"/>
        <end position="27"/>
    </location>
</feature>
<keyword evidence="5" id="KW-0663">Pyridoxal phosphate</keyword>
<gene>
    <name evidence="9" type="ORF">I8J31_13115</name>
</gene>
<dbReference type="InterPro" id="IPR004838">
    <property type="entry name" value="NHTrfase_class1_PyrdxlP-BS"/>
</dbReference>
<keyword evidence="4 6" id="KW-0808">Transferase</keyword>
<dbReference type="Pfam" id="PF00155">
    <property type="entry name" value="Aminotran_1_2"/>
    <property type="match status" value="1"/>
</dbReference>
<dbReference type="InterPro" id="IPR015424">
    <property type="entry name" value="PyrdxlP-dep_Trfase"/>
</dbReference>
<accession>A0A934JRA7</accession>
<dbReference type="Gene3D" id="3.90.1150.10">
    <property type="entry name" value="Aspartate Aminotransferase, domain 1"/>
    <property type="match status" value="1"/>
</dbReference>
<protein>
    <recommendedName>
        <fullName evidence="6">Aminotransferase</fullName>
        <ecNumber evidence="6">2.6.1.-</ecNumber>
    </recommendedName>
</protein>
<comment type="similarity">
    <text evidence="2 6">Belongs to the class-I pyridoxal-phosphate-dependent aminotransferase family.</text>
</comment>
<dbReference type="CDD" id="cd00609">
    <property type="entry name" value="AAT_like"/>
    <property type="match status" value="1"/>
</dbReference>
<comment type="cofactor">
    <cofactor evidence="1 6">
        <name>pyridoxal 5'-phosphate</name>
        <dbReference type="ChEBI" id="CHEBI:597326"/>
    </cofactor>
</comment>
<evidence type="ECO:0000259" key="8">
    <source>
        <dbReference type="Pfam" id="PF00155"/>
    </source>
</evidence>
<reference evidence="9" key="1">
    <citation type="submission" date="2020-12" db="EMBL/GenBank/DDBJ databases">
        <title>Marinomonas arctica sp. nov., a psychrotolerant bacterium isolated from the Arctic.</title>
        <authorList>
            <person name="Zhang Y."/>
        </authorList>
    </citation>
    <scope>NUCLEOTIDE SEQUENCE</scope>
    <source>
        <strain evidence="9">C1424</strain>
    </source>
</reference>
<evidence type="ECO:0000313" key="9">
    <source>
        <dbReference type="EMBL" id="MBJ7538619.1"/>
    </source>
</evidence>
<dbReference type="SUPFAM" id="SSF53383">
    <property type="entry name" value="PLP-dependent transferases"/>
    <property type="match status" value="1"/>
</dbReference>
<dbReference type="GO" id="GO:0030170">
    <property type="term" value="F:pyridoxal phosphate binding"/>
    <property type="evidence" value="ECO:0007669"/>
    <property type="project" value="InterPro"/>
</dbReference>
<keyword evidence="3 6" id="KW-0032">Aminotransferase</keyword>
<feature type="domain" description="Aminotransferase class I/classII large" evidence="8">
    <location>
        <begin position="34"/>
        <end position="394"/>
    </location>
</feature>
<sequence>MHKQRIASRVANIKPSPSSSAADRANELRRQGQDIISLVVGEPDFDTPPHIGEAAWQAIQRGETRYTANSGSLAMQQAITGKLERENALHYQENEIVVTNGAKSAIFTAFLATIEAGDEVIIPAPYWVSYPDMVIACEGTPVIAQCTEAEGFKLTPERLRSVLTEKSRWLVINSPSNPTGASYNHDDYVALAEVLADYPDLLIMTDDIYEHIRYDDQDNVHLLNAAPQLKGQTLIINGVSKTYAMTGWRIGFAAGPFYLIDALQKLQSQSAGNACSVSQAAAIEAYNGDQSFVKQSQAVYQSRRNNTLAKINQIDGLHCSPPDGAFYLYVGCEKLIGLQTEQGHTLNTDTDVVLYLLETANVATVAGSAYGLSPYFRMSIATSQNLLDDACERIALALAKLK</sequence>
<organism evidence="9 10">
    <name type="scientific">Marinomonas transparens</name>
    <dbReference type="NCBI Taxonomy" id="2795388"/>
    <lineage>
        <taxon>Bacteria</taxon>
        <taxon>Pseudomonadati</taxon>
        <taxon>Pseudomonadota</taxon>
        <taxon>Gammaproteobacteria</taxon>
        <taxon>Oceanospirillales</taxon>
        <taxon>Oceanospirillaceae</taxon>
        <taxon>Marinomonas</taxon>
    </lineage>
</organism>
<dbReference type="RefSeq" id="WP_199469028.1">
    <property type="nucleotide sequence ID" value="NZ_JAEMNX010000015.1"/>
</dbReference>
<evidence type="ECO:0000256" key="2">
    <source>
        <dbReference type="ARBA" id="ARBA00007441"/>
    </source>
</evidence>
<dbReference type="EMBL" id="JAEMNX010000015">
    <property type="protein sequence ID" value="MBJ7538619.1"/>
    <property type="molecule type" value="Genomic_DNA"/>
</dbReference>
<dbReference type="Gene3D" id="3.40.640.10">
    <property type="entry name" value="Type I PLP-dependent aspartate aminotransferase-like (Major domain)"/>
    <property type="match status" value="1"/>
</dbReference>
<dbReference type="PANTHER" id="PTHR46383:SF1">
    <property type="entry name" value="ASPARTATE AMINOTRANSFERASE"/>
    <property type="match status" value="1"/>
</dbReference>
<dbReference type="NCBIfam" id="NF004769">
    <property type="entry name" value="PRK06107.1"/>
    <property type="match status" value="1"/>
</dbReference>
<comment type="caution">
    <text evidence="9">The sequence shown here is derived from an EMBL/GenBank/DDBJ whole genome shotgun (WGS) entry which is preliminary data.</text>
</comment>